<evidence type="ECO:0000259" key="1">
    <source>
        <dbReference type="Pfam" id="PF00590"/>
    </source>
</evidence>
<dbReference type="RefSeq" id="WP_110257412.1">
    <property type="nucleotide sequence ID" value="NZ_QJKB01000010.1"/>
</dbReference>
<dbReference type="Gene3D" id="3.40.1010.10">
    <property type="entry name" value="Cobalt-precorrin-4 Transmethylase, Domain 1"/>
    <property type="match status" value="1"/>
</dbReference>
<sequence>MTNQKQGSLVCVGTGMRMAGQLTPIAQSYMESFDIVIAAVPNIFTRKWLQGVAREYVCLNDHYEDTKVDGKTRRDTYRRMADTILKEVRAGKKVCAAFYGHPGIFACISHMAIAEAREEGYDAHMEPGISALDCLVADLGIDPGSHGMQSMESTQFMIYKRTLDPTALLVLWQVGIAGDLTLKRFDTESAHLQILVNKLAQYYPLDHEVILYEAATDPLEKTRIDKLPLGDLPKMSYKQITTLVIPPAQTLEKDQAIIDELNALAALRAQVPQAA</sequence>
<name>A0A318IWR0_9BURK</name>
<dbReference type="AlphaFoldDB" id="A0A318IWR0"/>
<dbReference type="GO" id="GO:0032259">
    <property type="term" value="P:methylation"/>
    <property type="evidence" value="ECO:0007669"/>
    <property type="project" value="UniProtKB-KW"/>
</dbReference>
<keyword evidence="2" id="KW-0808">Transferase</keyword>
<keyword evidence="2" id="KW-0489">Methyltransferase</keyword>
<keyword evidence="3" id="KW-1185">Reference proteome</keyword>
<dbReference type="GO" id="GO:0008168">
    <property type="term" value="F:methyltransferase activity"/>
    <property type="evidence" value="ECO:0007669"/>
    <property type="project" value="UniProtKB-KW"/>
</dbReference>
<dbReference type="InterPro" id="IPR014777">
    <property type="entry name" value="4pyrrole_Mease_sub1"/>
</dbReference>
<dbReference type="Pfam" id="PF00590">
    <property type="entry name" value="TP_methylase"/>
    <property type="match status" value="1"/>
</dbReference>
<dbReference type="OrthoDB" id="1459304at2"/>
<reference evidence="2 3" key="1">
    <citation type="submission" date="2018-05" db="EMBL/GenBank/DDBJ databases">
        <title>Genomic Encyclopedia of Type Strains, Phase IV (KMG-IV): sequencing the most valuable type-strain genomes for metagenomic binning, comparative biology and taxonomic classification.</title>
        <authorList>
            <person name="Goeker M."/>
        </authorList>
    </citation>
    <scope>NUCLEOTIDE SEQUENCE [LARGE SCALE GENOMIC DNA]</scope>
    <source>
        <strain evidence="2 3">DSM 19792</strain>
    </source>
</reference>
<evidence type="ECO:0000313" key="2">
    <source>
        <dbReference type="EMBL" id="PXX39755.1"/>
    </source>
</evidence>
<dbReference type="EMBL" id="QJKB01000010">
    <property type="protein sequence ID" value="PXX39755.1"/>
    <property type="molecule type" value="Genomic_DNA"/>
</dbReference>
<dbReference type="InterPro" id="IPR000878">
    <property type="entry name" value="4pyrrol_Mease"/>
</dbReference>
<dbReference type="Proteomes" id="UP000247792">
    <property type="component" value="Unassembled WGS sequence"/>
</dbReference>
<proteinExistence type="predicted"/>
<dbReference type="InterPro" id="IPR035996">
    <property type="entry name" value="4pyrrol_Methylase_sf"/>
</dbReference>
<dbReference type="SUPFAM" id="SSF53790">
    <property type="entry name" value="Tetrapyrrole methylase"/>
    <property type="match status" value="1"/>
</dbReference>
<organism evidence="2 3">
    <name type="scientific">Undibacterium pigrum</name>
    <dbReference type="NCBI Taxonomy" id="401470"/>
    <lineage>
        <taxon>Bacteria</taxon>
        <taxon>Pseudomonadati</taxon>
        <taxon>Pseudomonadota</taxon>
        <taxon>Betaproteobacteria</taxon>
        <taxon>Burkholderiales</taxon>
        <taxon>Oxalobacteraceae</taxon>
        <taxon>Undibacterium</taxon>
    </lineage>
</organism>
<accession>A0A318IWR0</accession>
<comment type="caution">
    <text evidence="2">The sequence shown here is derived from an EMBL/GenBank/DDBJ whole genome shotgun (WGS) entry which is preliminary data.</text>
</comment>
<dbReference type="CDD" id="cd19916">
    <property type="entry name" value="OphMA_like"/>
    <property type="match status" value="1"/>
</dbReference>
<evidence type="ECO:0000313" key="3">
    <source>
        <dbReference type="Proteomes" id="UP000247792"/>
    </source>
</evidence>
<feature type="domain" description="Tetrapyrrole methylase" evidence="1">
    <location>
        <begin position="9"/>
        <end position="227"/>
    </location>
</feature>
<gene>
    <name evidence="2" type="ORF">DFR42_110121</name>
</gene>
<protein>
    <submittedName>
        <fullName evidence="2">Tetrapyrrole (Corrin/porphyrin) methylase-like protein</fullName>
    </submittedName>
</protein>